<dbReference type="EMBL" id="PYUC01000041">
    <property type="protein sequence ID" value="PTB16722.1"/>
    <property type="molecule type" value="Genomic_DNA"/>
</dbReference>
<gene>
    <name evidence="1" type="ORF">C9I57_32030</name>
</gene>
<protein>
    <submittedName>
        <fullName evidence="1">Uncharacterized protein</fullName>
    </submittedName>
</protein>
<accession>A0A2T3XJS4</accession>
<evidence type="ECO:0000313" key="2">
    <source>
        <dbReference type="Proteomes" id="UP000240638"/>
    </source>
</evidence>
<organism evidence="1 2">
    <name type="scientific">Trinickia symbiotica</name>
    <dbReference type="NCBI Taxonomy" id="863227"/>
    <lineage>
        <taxon>Bacteria</taxon>
        <taxon>Pseudomonadati</taxon>
        <taxon>Pseudomonadota</taxon>
        <taxon>Betaproteobacteria</taxon>
        <taxon>Burkholderiales</taxon>
        <taxon>Burkholderiaceae</taxon>
        <taxon>Trinickia</taxon>
    </lineage>
</organism>
<dbReference type="AlphaFoldDB" id="A0A2T3XJS4"/>
<reference evidence="1 2" key="1">
    <citation type="submission" date="2018-03" db="EMBL/GenBank/DDBJ databases">
        <title>Whole genome analyses suggest that Burkholderia sensu lato contains two further novel genera in the rhizoxinica-symbiotica group Mycetohabitans gen. nov., and Trinickia gen. nov.: implications for the evolution of diazotrophy and nodulation in the Burkholderiaceae.</title>
        <authorList>
            <person name="Estrada De Los Santos P."/>
            <person name="Palmer M."/>
            <person name="Chavez-Ramirez B."/>
            <person name="Steenkamp E.T."/>
            <person name="Hirsch A.M."/>
            <person name="Manyaka P."/>
            <person name="Maluk M."/>
            <person name="Lafos M."/>
            <person name="Crook M."/>
            <person name="Gross E."/>
            <person name="Simon M.F."/>
            <person name="Bueno Dos Reis Junior F."/>
            <person name="Poole P.S."/>
            <person name="Venter S.N."/>
            <person name="James E.K."/>
        </authorList>
    </citation>
    <scope>NUCLEOTIDE SEQUENCE [LARGE SCALE GENOMIC DNA]</scope>
    <source>
        <strain evidence="1 2">JPY-366</strain>
    </source>
</reference>
<dbReference type="Pfam" id="PF17342">
    <property type="entry name" value="DUF5372"/>
    <property type="match status" value="1"/>
</dbReference>
<sequence>CNSPRNAGLSAASTQLVRITHPFHPFSGRQLVCVGERYNRSGKRLLLRVDDRTICSVPPAWTDIAAPDAEIVMGQGRALFRIADLMELANLVTRLRSGR</sequence>
<name>A0A2T3XJS4_9BURK</name>
<feature type="non-terminal residue" evidence="1">
    <location>
        <position position="1"/>
    </location>
</feature>
<comment type="caution">
    <text evidence="1">The sequence shown here is derived from an EMBL/GenBank/DDBJ whole genome shotgun (WGS) entry which is preliminary data.</text>
</comment>
<evidence type="ECO:0000313" key="1">
    <source>
        <dbReference type="EMBL" id="PTB16722.1"/>
    </source>
</evidence>
<proteinExistence type="predicted"/>
<dbReference type="InterPro" id="IPR035315">
    <property type="entry name" value="DUF5372"/>
</dbReference>
<dbReference type="Proteomes" id="UP000240638">
    <property type="component" value="Unassembled WGS sequence"/>
</dbReference>